<sequence length="1193" mass="134972">MCAFTFSVSANSFAQQERVSLNLKDVAVRTLFDEIQRQTNLYFVFNTEQTDQLGQLSLRVENETVENVLKKVLEGTGLTYKFRGDLIVIQQEDEKKDEKKGKRIFGTVVDESTKEVLPGVTVKLSSGASVTMGTSTDHRGRFELVLPVTKGTLEFSFVGFESQKVSFNEKTDSLRVVLREKVNELEDVVITGYQQIDRRHLTAAVTSLKMDDIDVPGINRLDQMLEGRIPGMTFMQNSGQVGATPKLRIRGTSSVLGNQEPLWVVDGIIQQDPVNIDPQQLNDLDFVNLLGNAIAGLNPDDVEQIDVLKDAAATALYGVRAANGVIVITTKKGKVGPPKLSYSLTGSFSTRPRYTDKGLNLMNSKERVDVSRELMERGVRYTGTYNSFTDWIGYEQAYLDHYKYGAISFEEFQKRSAYYETLNTDWFDILCRDAFSHNHSLSISGGSTSAKYYASFGYANDQGEIRGEKNERYTASVRVTVQHNKFQMQFGISGNVQDKLYNPSELGIMNYAYNMTRAIPLRWETGALYTYQKNNQPFNIIREMEESEYKIAQKSASVNAQLQYRVSEAWKLVGTASYSMGTSDDETWYGENSNYILQLKNKSNKLSESLCPFGGELKTNATRNSSYMLRLQTDYSRYWDKDNDHFTNASVGYELSSSTYRKEANTERGYYKDRGMSFAGFADGDYEKYPKFYEWSVSNHPKYTKSLTNTMSAYLTLTYSYKDRYIFNVNTRADWSNAFGSRSNEKLLPVWSFSGRWNMTEDIVRNVNWINNLALRVSYGIQGNMSNDQPTRLIINKGGYSNSKGGYTSTISKFPNPDLKWEKTHSFNAGLDFSLLKDKIQGSVSWFYKKTIDAFLSKTVCNVNGVNSYVVNSGNVENKGIELTLNFVPINQSVSSNGKRGFVWRCDPQIGQTLNKLLNDQLRKNDKTLQDELSLSQFLSGSVQLAGTPLNTFFSYKYAGLDGEGKPTFKGLEADRADELHEKYKNLSKKDVWLAVLDESGSRVPVIQGGVSNYFGYRSFTLSVNFTYSFGNKIRLLRIASGEYSAVSPKPMQNLRREFVNRWRNPGDEKITDIPALSIDGGQDKGWWYKNEYRNHWEPSGNATIYSMYDDSDIRVASGNYVRLQSLTLRYLLPKELLKKLGMSSGYLSLSGSNLHTWASKELKGQTPEQSGTSSVVNISIRPKYSFSLNVVF</sequence>
<evidence type="ECO:0000256" key="4">
    <source>
        <dbReference type="ARBA" id="ARBA00022496"/>
    </source>
</evidence>
<keyword evidence="2 10" id="KW-0813">Transport</keyword>
<dbReference type="Pfam" id="PF13715">
    <property type="entry name" value="CarbopepD_reg_2"/>
    <property type="match status" value="1"/>
</dbReference>
<dbReference type="InterPro" id="IPR023996">
    <property type="entry name" value="TonB-dep_OMP_SusC/RagA"/>
</dbReference>
<dbReference type="InterPro" id="IPR011662">
    <property type="entry name" value="Secretin/TonB_short_N"/>
</dbReference>
<keyword evidence="14" id="KW-1185">Reference proteome</keyword>
<evidence type="ECO:0000313" key="14">
    <source>
        <dbReference type="Proteomes" id="UP000646484"/>
    </source>
</evidence>
<evidence type="ECO:0000256" key="10">
    <source>
        <dbReference type="PROSITE-ProRule" id="PRU01360"/>
    </source>
</evidence>
<dbReference type="Gene3D" id="2.40.170.20">
    <property type="entry name" value="TonB-dependent receptor, beta-barrel domain"/>
    <property type="match status" value="1"/>
</dbReference>
<protein>
    <submittedName>
        <fullName evidence="13">SusC/RagA family TonB-linked outer membrane protein</fullName>
    </submittedName>
</protein>
<keyword evidence="6" id="KW-0408">Iron</keyword>
<dbReference type="SMART" id="SM00965">
    <property type="entry name" value="STN"/>
    <property type="match status" value="1"/>
</dbReference>
<dbReference type="Pfam" id="PF07715">
    <property type="entry name" value="Plug"/>
    <property type="match status" value="1"/>
</dbReference>
<dbReference type="InterPro" id="IPR036942">
    <property type="entry name" value="Beta-barrel_TonB_sf"/>
</dbReference>
<evidence type="ECO:0000256" key="2">
    <source>
        <dbReference type="ARBA" id="ARBA00022448"/>
    </source>
</evidence>
<comment type="caution">
    <text evidence="13">The sequence shown here is derived from an EMBL/GenBank/DDBJ whole genome shotgun (WGS) entry which is preliminary data.</text>
</comment>
<name>A0ABR7CVF2_9BACT</name>
<dbReference type="InterPro" id="IPR023997">
    <property type="entry name" value="TonB-dep_OMP_SusC/RagA_CS"/>
</dbReference>
<dbReference type="InterPro" id="IPR008969">
    <property type="entry name" value="CarboxyPept-like_regulatory"/>
</dbReference>
<organism evidence="13 14">
    <name type="scientific">Butyricimonas hominis</name>
    <dbReference type="NCBI Taxonomy" id="2763032"/>
    <lineage>
        <taxon>Bacteria</taxon>
        <taxon>Pseudomonadati</taxon>
        <taxon>Bacteroidota</taxon>
        <taxon>Bacteroidia</taxon>
        <taxon>Bacteroidales</taxon>
        <taxon>Odoribacteraceae</taxon>
        <taxon>Butyricimonas</taxon>
    </lineage>
</organism>
<dbReference type="InterPro" id="IPR012910">
    <property type="entry name" value="Plug_dom"/>
</dbReference>
<dbReference type="PROSITE" id="PS52016">
    <property type="entry name" value="TONB_DEPENDENT_REC_3"/>
    <property type="match status" value="1"/>
</dbReference>
<evidence type="ECO:0000259" key="12">
    <source>
        <dbReference type="SMART" id="SM00965"/>
    </source>
</evidence>
<dbReference type="NCBIfam" id="TIGR04057">
    <property type="entry name" value="SusC_RagA_signa"/>
    <property type="match status" value="1"/>
</dbReference>
<dbReference type="Pfam" id="PF00593">
    <property type="entry name" value="TonB_dep_Rec_b-barrel"/>
    <property type="match status" value="1"/>
</dbReference>
<accession>A0ABR7CVF2</accession>
<dbReference type="EMBL" id="JACOOH010000001">
    <property type="protein sequence ID" value="MBC5619594.1"/>
    <property type="molecule type" value="Genomic_DNA"/>
</dbReference>
<keyword evidence="7 11" id="KW-0798">TonB box</keyword>
<evidence type="ECO:0000256" key="5">
    <source>
        <dbReference type="ARBA" id="ARBA00022692"/>
    </source>
</evidence>
<evidence type="ECO:0000256" key="1">
    <source>
        <dbReference type="ARBA" id="ARBA00004571"/>
    </source>
</evidence>
<evidence type="ECO:0000256" key="6">
    <source>
        <dbReference type="ARBA" id="ARBA00023004"/>
    </source>
</evidence>
<dbReference type="Pfam" id="PF07660">
    <property type="entry name" value="STN"/>
    <property type="match status" value="1"/>
</dbReference>
<comment type="similarity">
    <text evidence="10 11">Belongs to the TonB-dependent receptor family.</text>
</comment>
<dbReference type="InterPro" id="IPR037066">
    <property type="entry name" value="Plug_dom_sf"/>
</dbReference>
<evidence type="ECO:0000256" key="3">
    <source>
        <dbReference type="ARBA" id="ARBA00022452"/>
    </source>
</evidence>
<comment type="subcellular location">
    <subcellularLocation>
        <location evidence="1 10">Cell outer membrane</location>
        <topology evidence="1 10">Multi-pass membrane protein</topology>
    </subcellularLocation>
</comment>
<reference evidence="13 14" key="1">
    <citation type="submission" date="2020-08" db="EMBL/GenBank/DDBJ databases">
        <title>Genome public.</title>
        <authorList>
            <person name="Liu C."/>
            <person name="Sun Q."/>
        </authorList>
    </citation>
    <scope>NUCLEOTIDE SEQUENCE [LARGE SCALE GENOMIC DNA]</scope>
    <source>
        <strain evidence="13 14">NSJ-56</strain>
    </source>
</reference>
<proteinExistence type="inferred from homology"/>
<evidence type="ECO:0000313" key="13">
    <source>
        <dbReference type="EMBL" id="MBC5619594.1"/>
    </source>
</evidence>
<keyword evidence="3 10" id="KW-1134">Transmembrane beta strand</keyword>
<evidence type="ECO:0000256" key="8">
    <source>
        <dbReference type="ARBA" id="ARBA00023136"/>
    </source>
</evidence>
<evidence type="ECO:0000256" key="9">
    <source>
        <dbReference type="ARBA" id="ARBA00023237"/>
    </source>
</evidence>
<keyword evidence="4" id="KW-0406">Ion transport</keyword>
<evidence type="ECO:0000256" key="11">
    <source>
        <dbReference type="RuleBase" id="RU003357"/>
    </source>
</evidence>
<dbReference type="Gene3D" id="2.60.40.1120">
    <property type="entry name" value="Carboxypeptidase-like, regulatory domain"/>
    <property type="match status" value="1"/>
</dbReference>
<dbReference type="SUPFAM" id="SSF49464">
    <property type="entry name" value="Carboxypeptidase regulatory domain-like"/>
    <property type="match status" value="1"/>
</dbReference>
<feature type="domain" description="Secretin/TonB short N-terminal" evidence="12">
    <location>
        <begin position="41"/>
        <end position="92"/>
    </location>
</feature>
<dbReference type="Proteomes" id="UP000646484">
    <property type="component" value="Unassembled WGS sequence"/>
</dbReference>
<dbReference type="InterPro" id="IPR000531">
    <property type="entry name" value="Beta-barrel_TonB"/>
</dbReference>
<dbReference type="InterPro" id="IPR039426">
    <property type="entry name" value="TonB-dep_rcpt-like"/>
</dbReference>
<dbReference type="NCBIfam" id="TIGR04056">
    <property type="entry name" value="OMP_RagA_SusC"/>
    <property type="match status" value="1"/>
</dbReference>
<keyword evidence="5 10" id="KW-0812">Transmembrane</keyword>
<keyword evidence="4" id="KW-0410">Iron transport</keyword>
<dbReference type="Gene3D" id="2.170.130.10">
    <property type="entry name" value="TonB-dependent receptor, plug domain"/>
    <property type="match status" value="1"/>
</dbReference>
<dbReference type="SUPFAM" id="SSF56935">
    <property type="entry name" value="Porins"/>
    <property type="match status" value="1"/>
</dbReference>
<keyword evidence="9 10" id="KW-0998">Cell outer membrane</keyword>
<gene>
    <name evidence="13" type="ORF">H8S64_00620</name>
</gene>
<keyword evidence="8 10" id="KW-0472">Membrane</keyword>
<evidence type="ECO:0000256" key="7">
    <source>
        <dbReference type="ARBA" id="ARBA00023077"/>
    </source>
</evidence>